<keyword evidence="1" id="KW-0479">Metal-binding</keyword>
<gene>
    <name evidence="5" type="ORF">BR63_17795</name>
</gene>
<dbReference type="GO" id="GO:0046872">
    <property type="term" value="F:metal ion binding"/>
    <property type="evidence" value="ECO:0007669"/>
    <property type="project" value="UniProtKB-KW"/>
</dbReference>
<keyword evidence="6" id="KW-1185">Reference proteome</keyword>
<dbReference type="GO" id="GO:0051536">
    <property type="term" value="F:iron-sulfur cluster binding"/>
    <property type="evidence" value="ECO:0007669"/>
    <property type="project" value="UniProtKB-KW"/>
</dbReference>
<dbReference type="AlphaFoldDB" id="A0A7G6E794"/>
<feature type="domain" description="4Fe-4S ferredoxin-type" evidence="4">
    <location>
        <begin position="58"/>
        <end position="88"/>
    </location>
</feature>
<evidence type="ECO:0000256" key="2">
    <source>
        <dbReference type="ARBA" id="ARBA00023004"/>
    </source>
</evidence>
<evidence type="ECO:0000313" key="5">
    <source>
        <dbReference type="EMBL" id="QNB47948.1"/>
    </source>
</evidence>
<organism evidence="5 6">
    <name type="scientific">Thermanaerosceptrum fracticalcis</name>
    <dbReference type="NCBI Taxonomy" id="1712410"/>
    <lineage>
        <taxon>Bacteria</taxon>
        <taxon>Bacillati</taxon>
        <taxon>Bacillota</taxon>
        <taxon>Clostridia</taxon>
        <taxon>Eubacteriales</taxon>
        <taxon>Peptococcaceae</taxon>
        <taxon>Thermanaerosceptrum</taxon>
    </lineage>
</organism>
<dbReference type="PROSITE" id="PS00198">
    <property type="entry name" value="4FE4S_FER_1"/>
    <property type="match status" value="1"/>
</dbReference>
<evidence type="ECO:0000313" key="6">
    <source>
        <dbReference type="Proteomes" id="UP000515847"/>
    </source>
</evidence>
<evidence type="ECO:0000259" key="4">
    <source>
        <dbReference type="PROSITE" id="PS51379"/>
    </source>
</evidence>
<accession>A0A7G6E794</accession>
<dbReference type="Pfam" id="PF13187">
    <property type="entry name" value="Fer4_9"/>
    <property type="match status" value="1"/>
</dbReference>
<proteinExistence type="predicted"/>
<dbReference type="EMBL" id="CP045798">
    <property type="protein sequence ID" value="QNB47948.1"/>
    <property type="molecule type" value="Genomic_DNA"/>
</dbReference>
<keyword evidence="3" id="KW-0411">Iron-sulfur</keyword>
<evidence type="ECO:0000256" key="1">
    <source>
        <dbReference type="ARBA" id="ARBA00022723"/>
    </source>
</evidence>
<dbReference type="OrthoDB" id="1809610at2"/>
<dbReference type="RefSeq" id="WP_051965945.1">
    <property type="nucleotide sequence ID" value="NZ_CP045798.1"/>
</dbReference>
<dbReference type="KEGG" id="tfr:BR63_17795"/>
<protein>
    <recommendedName>
        <fullName evidence="4">4Fe-4S ferredoxin-type domain-containing protein</fullName>
    </recommendedName>
</protein>
<dbReference type="Gene3D" id="3.30.70.20">
    <property type="match status" value="1"/>
</dbReference>
<dbReference type="SUPFAM" id="SSF54862">
    <property type="entry name" value="4Fe-4S ferredoxins"/>
    <property type="match status" value="1"/>
</dbReference>
<dbReference type="InterPro" id="IPR017896">
    <property type="entry name" value="4Fe4S_Fe-S-bd"/>
</dbReference>
<sequence length="97" mass="10807">MCFLIKLLEVQNMAKELVLTPGKCTGCTTCALTCSITYHNEFNLAKSHIRIRKHDVEGVFEITFLSTCLKCHRCAEVCPSGCLRSVKLLDDIQEGGK</sequence>
<keyword evidence="2" id="KW-0408">Iron</keyword>
<dbReference type="InterPro" id="IPR017900">
    <property type="entry name" value="4Fe4S_Fe_S_CS"/>
</dbReference>
<reference evidence="5 6" key="1">
    <citation type="journal article" date="2019" name="Front. Microbiol.">
        <title>Thermoanaerosceptrum fracticalcis gen. nov. sp. nov., a Novel Fumarate-Fermenting Microorganism From a Deep Fractured Carbonate Aquifer of the US Great Basin.</title>
        <authorList>
            <person name="Hamilton-Brehm S.D."/>
            <person name="Stewart L.E."/>
            <person name="Zavarin M."/>
            <person name="Caldwell M."/>
            <person name="Lawson P.A."/>
            <person name="Onstott T.C."/>
            <person name="Grzymski J."/>
            <person name="Neveux I."/>
            <person name="Lollar B.S."/>
            <person name="Russell C.E."/>
            <person name="Moser D.P."/>
        </authorList>
    </citation>
    <scope>NUCLEOTIDE SEQUENCE [LARGE SCALE GENOMIC DNA]</scope>
    <source>
        <strain evidence="5 6">DRI-13</strain>
    </source>
</reference>
<name>A0A7G6E794_THEFR</name>
<evidence type="ECO:0000256" key="3">
    <source>
        <dbReference type="ARBA" id="ARBA00023014"/>
    </source>
</evidence>
<dbReference type="PROSITE" id="PS51379">
    <property type="entry name" value="4FE4S_FER_2"/>
    <property type="match status" value="1"/>
</dbReference>
<dbReference type="Proteomes" id="UP000515847">
    <property type="component" value="Chromosome"/>
</dbReference>